<accession>A0ABT6SSJ9</accession>
<feature type="region of interest" description="Disordered" evidence="2">
    <location>
        <begin position="1"/>
        <end position="28"/>
    </location>
</feature>
<feature type="coiled-coil region" evidence="1">
    <location>
        <begin position="68"/>
        <end position="95"/>
    </location>
</feature>
<keyword evidence="4" id="KW-1185">Reference proteome</keyword>
<reference evidence="3 4" key="1">
    <citation type="submission" date="2023-05" db="EMBL/GenBank/DDBJ databases">
        <title>Draft genome sequence of Streptomyces sp. B-S-A12 isolated from a cave soil in Thailand.</title>
        <authorList>
            <person name="Chamroensaksri N."/>
            <person name="Muangham S."/>
        </authorList>
    </citation>
    <scope>NUCLEOTIDE SEQUENCE [LARGE SCALE GENOMIC DNA]</scope>
    <source>
        <strain evidence="3 4">B-S-A12</strain>
    </source>
</reference>
<proteinExistence type="predicted"/>
<comment type="caution">
    <text evidence="3">The sequence shown here is derived from an EMBL/GenBank/DDBJ whole genome shotgun (WGS) entry which is preliminary data.</text>
</comment>
<name>A0ABT6SSJ9_9ACTN</name>
<protein>
    <submittedName>
        <fullName evidence="3">Uncharacterized protein</fullName>
    </submittedName>
</protein>
<dbReference type="EMBL" id="JASCIS010000006">
    <property type="protein sequence ID" value="MDI3418577.1"/>
    <property type="molecule type" value="Genomic_DNA"/>
</dbReference>
<evidence type="ECO:0000313" key="3">
    <source>
        <dbReference type="EMBL" id="MDI3418577.1"/>
    </source>
</evidence>
<sequence>MSFLNRPFSQKNDSAHPPLPRPQAGKQEDCRGCARLQGQIDIGSQRLSALELCEGELRRGHNAAVARLHQLSGELDNALAQIKRLEKRQAAMLAASTRQRDDLPSQAHAAHQLIARDYQTLVEQRLLALAHQVALASWHLPGHQPASLYFLSLLTQELFQARPARDAVEEALGLDLAHSSELSSSVERAVTDAEALWDRAEATGLAFRWDFEWHPNAPLDPSRQAAWGSCDPRLPPQHLIAPAYLVEQQVHCLQLMLTGSTGDDRGSGVPLPG</sequence>
<organism evidence="3 4">
    <name type="scientific">Streptomyces luteolus</name>
    <dbReference type="NCBI Taxonomy" id="3043615"/>
    <lineage>
        <taxon>Bacteria</taxon>
        <taxon>Bacillati</taxon>
        <taxon>Actinomycetota</taxon>
        <taxon>Actinomycetes</taxon>
        <taxon>Kitasatosporales</taxon>
        <taxon>Streptomycetaceae</taxon>
        <taxon>Streptomyces</taxon>
    </lineage>
</organism>
<dbReference type="RefSeq" id="WP_282534489.1">
    <property type="nucleotide sequence ID" value="NZ_JASCIS010000006.1"/>
</dbReference>
<evidence type="ECO:0000313" key="4">
    <source>
        <dbReference type="Proteomes" id="UP001237105"/>
    </source>
</evidence>
<gene>
    <name evidence="3" type="ORF">QIT00_08370</name>
</gene>
<dbReference type="Proteomes" id="UP001237105">
    <property type="component" value="Unassembled WGS sequence"/>
</dbReference>
<evidence type="ECO:0000256" key="2">
    <source>
        <dbReference type="SAM" id="MobiDB-lite"/>
    </source>
</evidence>
<keyword evidence="1" id="KW-0175">Coiled coil</keyword>
<evidence type="ECO:0000256" key="1">
    <source>
        <dbReference type="SAM" id="Coils"/>
    </source>
</evidence>